<dbReference type="PANTHER" id="PTHR44154:SF1">
    <property type="entry name" value="QUINONE OXIDOREDUCTASE"/>
    <property type="match status" value="1"/>
</dbReference>
<dbReference type="SMART" id="SM00829">
    <property type="entry name" value="PKS_ER"/>
    <property type="match status" value="1"/>
</dbReference>
<dbReference type="RefSeq" id="WP_146919977.1">
    <property type="nucleotide sequence ID" value="NZ_CP042430.1"/>
</dbReference>
<dbReference type="Proteomes" id="UP000321805">
    <property type="component" value="Chromosome"/>
</dbReference>
<dbReference type="InterPro" id="IPR011032">
    <property type="entry name" value="GroES-like_sf"/>
</dbReference>
<dbReference type="Pfam" id="PF08240">
    <property type="entry name" value="ADH_N"/>
    <property type="match status" value="1"/>
</dbReference>
<dbReference type="InterPro" id="IPR020843">
    <property type="entry name" value="ER"/>
</dbReference>
<organism evidence="3 4">
    <name type="scientific">Baekduia soli</name>
    <dbReference type="NCBI Taxonomy" id="496014"/>
    <lineage>
        <taxon>Bacteria</taxon>
        <taxon>Bacillati</taxon>
        <taxon>Actinomycetota</taxon>
        <taxon>Thermoleophilia</taxon>
        <taxon>Solirubrobacterales</taxon>
        <taxon>Baekduiaceae</taxon>
        <taxon>Baekduia</taxon>
    </lineage>
</organism>
<name>A0A5B8U680_9ACTN</name>
<dbReference type="EMBL" id="CP042430">
    <property type="protein sequence ID" value="QEC48441.1"/>
    <property type="molecule type" value="Genomic_DNA"/>
</dbReference>
<dbReference type="PANTHER" id="PTHR44154">
    <property type="entry name" value="QUINONE OXIDOREDUCTASE"/>
    <property type="match status" value="1"/>
</dbReference>
<dbReference type="Gene3D" id="3.90.180.10">
    <property type="entry name" value="Medium-chain alcohol dehydrogenases, catalytic domain"/>
    <property type="match status" value="1"/>
</dbReference>
<dbReference type="KEGG" id="bsol:FSW04_13255"/>
<evidence type="ECO:0000259" key="2">
    <source>
        <dbReference type="SMART" id="SM00829"/>
    </source>
</evidence>
<feature type="domain" description="Enoyl reductase (ER)" evidence="2">
    <location>
        <begin position="10"/>
        <end position="340"/>
    </location>
</feature>
<dbReference type="InterPro" id="IPR036291">
    <property type="entry name" value="NAD(P)-bd_dom_sf"/>
</dbReference>
<evidence type="ECO:0000313" key="3">
    <source>
        <dbReference type="EMBL" id="QEC48441.1"/>
    </source>
</evidence>
<dbReference type="GO" id="GO:0016491">
    <property type="term" value="F:oxidoreductase activity"/>
    <property type="evidence" value="ECO:0007669"/>
    <property type="project" value="InterPro"/>
</dbReference>
<sequence length="342" mass="36491">MKAVRFHDYGDADVLRYEDVPDPEPGPGEVVIRIRAAGLNHVDIDMRAGTSRLPLNLPHTLGFEGGGDIAAVGAGVEGFAEGDRVTPLYQIACRHCEPCLAGRQQFCARLQMLGVQRAGTYAEYLLVPADSVVHLPDAMTYEQAASTQTTFATAWHCLITRARVRAGETVLISAAGSGVGSSGIQVAKRAGARVITSAGSDEKLARALELGADVGINYTTEDLTERGREATDGRGVDVVLEHVGGSVFERSLAAVADGGRVVVCGGHAGEVVDLDLIELFRHEWSVIGCARATEAELRHVIELVGRGELHPVISETMPLSEAAAAHRRMEDRRQFGKVLLIP</sequence>
<dbReference type="AlphaFoldDB" id="A0A5B8U680"/>
<dbReference type="InterPro" id="IPR013149">
    <property type="entry name" value="ADH-like_C"/>
</dbReference>
<dbReference type="SUPFAM" id="SSF51735">
    <property type="entry name" value="NAD(P)-binding Rossmann-fold domains"/>
    <property type="match status" value="1"/>
</dbReference>
<reference evidence="3 4" key="1">
    <citation type="journal article" date="2018" name="J. Microbiol.">
        <title>Baekduia soli gen. nov., sp. nov., a novel bacterium isolated from the soil of Baekdu Mountain and proposal of a novel family name, Baekduiaceae fam. nov.</title>
        <authorList>
            <person name="An D.S."/>
            <person name="Siddiqi M.Z."/>
            <person name="Kim K.H."/>
            <person name="Yu H.S."/>
            <person name="Im W.T."/>
        </authorList>
    </citation>
    <scope>NUCLEOTIDE SEQUENCE [LARGE SCALE GENOMIC DNA]</scope>
    <source>
        <strain evidence="3 4">BR7-21</strain>
    </source>
</reference>
<dbReference type="InterPro" id="IPR013154">
    <property type="entry name" value="ADH-like_N"/>
</dbReference>
<proteinExistence type="predicted"/>
<dbReference type="SUPFAM" id="SSF50129">
    <property type="entry name" value="GroES-like"/>
    <property type="match status" value="1"/>
</dbReference>
<dbReference type="InterPro" id="IPR051603">
    <property type="entry name" value="Zinc-ADH_QOR/CCCR"/>
</dbReference>
<evidence type="ECO:0000313" key="4">
    <source>
        <dbReference type="Proteomes" id="UP000321805"/>
    </source>
</evidence>
<keyword evidence="4" id="KW-1185">Reference proteome</keyword>
<keyword evidence="1" id="KW-0521">NADP</keyword>
<evidence type="ECO:0000256" key="1">
    <source>
        <dbReference type="ARBA" id="ARBA00022857"/>
    </source>
</evidence>
<dbReference type="OrthoDB" id="3175656at2"/>
<accession>A0A5B8U680</accession>
<protein>
    <submittedName>
        <fullName evidence="3">Zinc-binding dehydrogenase</fullName>
    </submittedName>
</protein>
<gene>
    <name evidence="3" type="ORF">FSW04_13255</name>
</gene>
<dbReference type="Pfam" id="PF00107">
    <property type="entry name" value="ADH_zinc_N"/>
    <property type="match status" value="1"/>
</dbReference>